<name>A0A1M4T5S5_9CLOT</name>
<keyword evidence="4" id="KW-0378">Hydrolase</keyword>
<dbReference type="NCBIfam" id="TIGR02033">
    <property type="entry name" value="D-hydantoinase"/>
    <property type="match status" value="1"/>
</dbReference>
<dbReference type="Gene3D" id="3.20.20.140">
    <property type="entry name" value="Metal-dependent hydrolases"/>
    <property type="match status" value="1"/>
</dbReference>
<sequence>MKQLLKHGTVVSGVGCCKKDILIEDGIIREVSPKISDGEAQVVDAKGKLIFPGFIDAHTHMDLPVAGTVTADDFYSGTRAAIAGGTTCIVDFATQYKGETLEEALENWNKKAEGRCSCDYGFHMAISDLEGAGETQVQAMLDAGVSTFKLYMTYPDMLLRDGELYRILKQLKKQGGIAGVHCENAEVIDALTAEAKAAGHLGPDTHPRVRPAGLEAEAVNRLLAIAKEADAPVIVVHLTCWEAFAKIQRARARGQIVFAETCPQYLLLDESCYKKNGFEAAKYVCSPPLRKKVDQECLWEALKTGDIQTVSTDHCSFTLAQKEMGKEDFTKIPNGMPGVETRGVLLYTYGVEEGRMTLEEMCRVLSENPAKLYGMYPRKGCLEPGSDADLVILDPHKPGVIEAKTQEYNMDYAPFEGWNLKGTIDKVYLRGNLVVDQGKVVSEKQGQYISRGKYQTDFN</sequence>
<dbReference type="InterPro" id="IPR032466">
    <property type="entry name" value="Metal_Hydrolase"/>
</dbReference>
<keyword evidence="8" id="KW-1185">Reference proteome</keyword>
<dbReference type="GO" id="GO:0046872">
    <property type="term" value="F:metal ion binding"/>
    <property type="evidence" value="ECO:0007669"/>
    <property type="project" value="UniProtKB-KW"/>
</dbReference>
<dbReference type="AlphaFoldDB" id="A0A1M4T5S5"/>
<dbReference type="Pfam" id="PF01979">
    <property type="entry name" value="Amidohydro_1"/>
    <property type="match status" value="1"/>
</dbReference>
<dbReference type="CDD" id="cd01314">
    <property type="entry name" value="D-HYD"/>
    <property type="match status" value="1"/>
</dbReference>
<dbReference type="GO" id="GO:0016812">
    <property type="term" value="F:hydrolase activity, acting on carbon-nitrogen (but not peptide) bonds, in cyclic amides"/>
    <property type="evidence" value="ECO:0007669"/>
    <property type="project" value="TreeGrafter"/>
</dbReference>
<comment type="cofactor">
    <cofactor evidence="1">
        <name>Zn(2+)</name>
        <dbReference type="ChEBI" id="CHEBI:29105"/>
    </cofactor>
</comment>
<evidence type="ECO:0000256" key="1">
    <source>
        <dbReference type="ARBA" id="ARBA00001947"/>
    </source>
</evidence>
<dbReference type="SUPFAM" id="SSF51556">
    <property type="entry name" value="Metallo-dependent hydrolases"/>
    <property type="match status" value="1"/>
</dbReference>
<evidence type="ECO:0000256" key="3">
    <source>
        <dbReference type="ARBA" id="ARBA00022723"/>
    </source>
</evidence>
<evidence type="ECO:0000256" key="5">
    <source>
        <dbReference type="PIRSR" id="PIRSR611778-50"/>
    </source>
</evidence>
<evidence type="ECO:0000313" key="7">
    <source>
        <dbReference type="EMBL" id="SHE39648.1"/>
    </source>
</evidence>
<feature type="modified residue" description="N6-carboxylysine" evidence="5">
    <location>
        <position position="149"/>
    </location>
</feature>
<dbReference type="PANTHER" id="PTHR11647">
    <property type="entry name" value="HYDRANTOINASE/DIHYDROPYRIMIDINASE FAMILY MEMBER"/>
    <property type="match status" value="1"/>
</dbReference>
<dbReference type="InterPro" id="IPR011059">
    <property type="entry name" value="Metal-dep_hydrolase_composite"/>
</dbReference>
<gene>
    <name evidence="7" type="ORF">SAMN02745158_00434</name>
</gene>
<dbReference type="RefSeq" id="WP_072848601.1">
    <property type="nucleotide sequence ID" value="NZ_FQVI01000001.1"/>
</dbReference>
<proteinExistence type="inferred from homology"/>
<protein>
    <submittedName>
        <fullName evidence="7">Dihydropyrimidinase</fullName>
    </submittedName>
</protein>
<dbReference type="Proteomes" id="UP000184245">
    <property type="component" value="Unassembled WGS sequence"/>
</dbReference>
<dbReference type="EMBL" id="FQVI01000001">
    <property type="protein sequence ID" value="SHE39648.1"/>
    <property type="molecule type" value="Genomic_DNA"/>
</dbReference>
<evidence type="ECO:0000256" key="4">
    <source>
        <dbReference type="ARBA" id="ARBA00022801"/>
    </source>
</evidence>
<dbReference type="InterPro" id="IPR050378">
    <property type="entry name" value="Metallo-dep_Hydrolases_sf"/>
</dbReference>
<dbReference type="Gene3D" id="2.30.40.10">
    <property type="entry name" value="Urease, subunit C, domain 1"/>
    <property type="match status" value="1"/>
</dbReference>
<organism evidence="7 8">
    <name type="scientific">Lactonifactor longoviformis DSM 17459</name>
    <dbReference type="NCBI Taxonomy" id="1122155"/>
    <lineage>
        <taxon>Bacteria</taxon>
        <taxon>Bacillati</taxon>
        <taxon>Bacillota</taxon>
        <taxon>Clostridia</taxon>
        <taxon>Eubacteriales</taxon>
        <taxon>Clostridiaceae</taxon>
        <taxon>Lactonifactor</taxon>
    </lineage>
</organism>
<dbReference type="SUPFAM" id="SSF51338">
    <property type="entry name" value="Composite domain of metallo-dependent hydrolases"/>
    <property type="match status" value="2"/>
</dbReference>
<dbReference type="STRING" id="1122155.SAMN02745158_00434"/>
<dbReference type="PANTHER" id="PTHR11647:SF1">
    <property type="entry name" value="COLLAPSIN RESPONSE MEDIATOR PROTEIN"/>
    <property type="match status" value="1"/>
</dbReference>
<keyword evidence="3" id="KW-0479">Metal-binding</keyword>
<evidence type="ECO:0000256" key="2">
    <source>
        <dbReference type="ARBA" id="ARBA00008829"/>
    </source>
</evidence>
<comment type="similarity">
    <text evidence="2">Belongs to the metallo-dependent hydrolases superfamily. Hydantoinase/dihydropyrimidinase family.</text>
</comment>
<dbReference type="FunFam" id="3.20.20.140:FF:000076">
    <property type="entry name" value="Dihydropyrimidinase like 2"/>
    <property type="match status" value="1"/>
</dbReference>
<dbReference type="OrthoDB" id="9765462at2"/>
<dbReference type="InterPro" id="IPR006680">
    <property type="entry name" value="Amidohydro-rel"/>
</dbReference>
<accession>A0A1M4T5S5</accession>
<reference evidence="7 8" key="1">
    <citation type="submission" date="2016-11" db="EMBL/GenBank/DDBJ databases">
        <authorList>
            <person name="Jaros S."/>
            <person name="Januszkiewicz K."/>
            <person name="Wedrychowicz H."/>
        </authorList>
    </citation>
    <scope>NUCLEOTIDE SEQUENCE [LARGE SCALE GENOMIC DNA]</scope>
    <source>
        <strain evidence="7 8">DSM 17459</strain>
    </source>
</reference>
<dbReference type="InterPro" id="IPR011778">
    <property type="entry name" value="Hydantoinase/dihydroPyrase"/>
</dbReference>
<dbReference type="GO" id="GO:0005829">
    <property type="term" value="C:cytosol"/>
    <property type="evidence" value="ECO:0007669"/>
    <property type="project" value="TreeGrafter"/>
</dbReference>
<evidence type="ECO:0000313" key="8">
    <source>
        <dbReference type="Proteomes" id="UP000184245"/>
    </source>
</evidence>
<feature type="domain" description="Amidohydrolase-related" evidence="6">
    <location>
        <begin position="50"/>
        <end position="434"/>
    </location>
</feature>
<comment type="PTM">
    <text evidence="5">Carbamylation allows a single lysine to coordinate two divalent metal cations.</text>
</comment>
<evidence type="ECO:0000259" key="6">
    <source>
        <dbReference type="Pfam" id="PF01979"/>
    </source>
</evidence>